<proteinExistence type="predicted"/>
<evidence type="ECO:0000313" key="4">
    <source>
        <dbReference type="EMBL" id="CEJ91051.1"/>
    </source>
</evidence>
<keyword evidence="5" id="KW-1185">Reference proteome</keyword>
<name>A0A0A1T1K5_9HYPO</name>
<dbReference type="HOGENOM" id="CLU_038067_0_0_1"/>
<dbReference type="InterPro" id="IPR027267">
    <property type="entry name" value="AH/BAR_dom_sf"/>
</dbReference>
<gene>
    <name evidence="4" type="ORF">VHEMI06789</name>
</gene>
<dbReference type="Gene3D" id="1.20.1270.60">
    <property type="entry name" value="Arfaptin homology (AH) domain/BAR domain"/>
    <property type="match status" value="1"/>
</dbReference>
<dbReference type="Pfam" id="PF20400">
    <property type="entry name" value="BAR_4"/>
    <property type="match status" value="1"/>
</dbReference>
<keyword evidence="1" id="KW-0597">Phosphoprotein</keyword>
<dbReference type="EMBL" id="CDHN01000003">
    <property type="protein sequence ID" value="CEJ91051.1"/>
    <property type="molecule type" value="Genomic_DNA"/>
</dbReference>
<accession>A0A0A1T1K5</accession>
<dbReference type="Gene3D" id="2.30.29.30">
    <property type="entry name" value="Pleckstrin-homology domain (PH domain)/Phosphotyrosine-binding domain (PTB)"/>
    <property type="match status" value="1"/>
</dbReference>
<dbReference type="InterPro" id="IPR001849">
    <property type="entry name" value="PH_domain"/>
</dbReference>
<evidence type="ECO:0000256" key="1">
    <source>
        <dbReference type="ARBA" id="ARBA00022553"/>
    </source>
</evidence>
<sequence length="522" mass="55913">MSAAPSVEMPIRTSTGLTDDAVPEFDPHTTTGVLAERLQAWKHACGYLEDYMSAMEKAHGKQAKEYEKVLKTISNPLREGHHFDQNVGGIAGFFENMRSNTQAMINTSIETEKSIKGSVLPILERLHKEIKHKAKELESGAGASAKEVEKLRNTTQKQIELLGEKTAAFDSTGGKFSGTDDPYIVRRGVVHRLSNQVIAENNHSNDLISVQNNFQVFEGNIIHTLQQAMQAFAQLSGGQSEKITALHNDMLGTIQCVPKEFEWINFVSRCSDVLVDPQEPARSIDNVTFANEDHPSTKALIEGTLERKSRNKLSFGWSTGYYVVTPSRFLHEFKDTDDNRQDPKPELSLFLPDATIGIPSENKFNIRGKDKSGTLSSKFAGTTELSFKAHTAADAQKWFHIIQAVCGATAPAEANSDPSSPASPAAASPAAVGAASPSSTAAVVDEKAAVPATDDLKMNTPIASPPVASPVAAAPAAATPAHQPQETGILGTPVTSAAQTAALTAVQGHAKVDEKPVVGSAI</sequence>
<feature type="region of interest" description="Disordered" evidence="2">
    <location>
        <begin position="411"/>
        <end position="440"/>
    </location>
</feature>
<dbReference type="SUPFAM" id="SSF103657">
    <property type="entry name" value="BAR/IMD domain-like"/>
    <property type="match status" value="1"/>
</dbReference>
<evidence type="ECO:0000259" key="3">
    <source>
        <dbReference type="PROSITE" id="PS50003"/>
    </source>
</evidence>
<organism evidence="4 5">
    <name type="scientific">[Torrubiella] hemipterigena</name>
    <dbReference type="NCBI Taxonomy" id="1531966"/>
    <lineage>
        <taxon>Eukaryota</taxon>
        <taxon>Fungi</taxon>
        <taxon>Dikarya</taxon>
        <taxon>Ascomycota</taxon>
        <taxon>Pezizomycotina</taxon>
        <taxon>Sordariomycetes</taxon>
        <taxon>Hypocreomycetidae</taxon>
        <taxon>Hypocreales</taxon>
        <taxon>Clavicipitaceae</taxon>
        <taxon>Clavicipitaceae incertae sedis</taxon>
        <taxon>'Torrubiella' clade</taxon>
    </lineage>
</organism>
<evidence type="ECO:0000313" key="5">
    <source>
        <dbReference type="Proteomes" id="UP000039046"/>
    </source>
</evidence>
<reference evidence="4 5" key="1">
    <citation type="journal article" date="2015" name="Genome Announc.">
        <title>Draft Genome Sequence and Gene Annotation of the Entomopathogenic Fungus Verticillium hemipterigenum.</title>
        <authorList>
            <person name="Horn F."/>
            <person name="Habel A."/>
            <person name="Scharf D.H."/>
            <person name="Dworschak J."/>
            <person name="Brakhage A.A."/>
            <person name="Guthke R."/>
            <person name="Hertweck C."/>
            <person name="Linde J."/>
        </authorList>
    </citation>
    <scope>NUCLEOTIDE SEQUENCE [LARGE SCALE GENOMIC DNA]</scope>
</reference>
<protein>
    <submittedName>
        <fullName evidence="4">Putative PH domain-containing protein</fullName>
    </submittedName>
</protein>
<dbReference type="InterPro" id="IPR046868">
    <property type="entry name" value="BAR_4"/>
</dbReference>
<evidence type="ECO:0000256" key="2">
    <source>
        <dbReference type="SAM" id="MobiDB-lite"/>
    </source>
</evidence>
<feature type="domain" description="PH" evidence="3">
    <location>
        <begin position="298"/>
        <end position="407"/>
    </location>
</feature>
<feature type="region of interest" description="Disordered" evidence="2">
    <location>
        <begin position="1"/>
        <end position="22"/>
    </location>
</feature>
<dbReference type="Pfam" id="PF20399">
    <property type="entry name" value="PH_20"/>
    <property type="match status" value="1"/>
</dbReference>
<dbReference type="PANTHER" id="PTHR31941">
    <property type="entry name" value="CYTOSKELETAL SIGNALING PROTEIN SLM1"/>
    <property type="match status" value="1"/>
</dbReference>
<dbReference type="STRING" id="1531966.A0A0A1T1K5"/>
<dbReference type="Proteomes" id="UP000039046">
    <property type="component" value="Unassembled WGS sequence"/>
</dbReference>
<dbReference type="InterPro" id="IPR046869">
    <property type="entry name" value="SLM1/RGC1-like_PH"/>
</dbReference>
<dbReference type="PROSITE" id="PS50003">
    <property type="entry name" value="PH_DOMAIN"/>
    <property type="match status" value="1"/>
</dbReference>
<dbReference type="PANTHER" id="PTHR31941:SF1">
    <property type="entry name" value="CYTOSKELETAL SIGNALING PROTEIN SLM1"/>
    <property type="match status" value="1"/>
</dbReference>
<dbReference type="InterPro" id="IPR011993">
    <property type="entry name" value="PH-like_dom_sf"/>
</dbReference>
<dbReference type="SUPFAM" id="SSF50729">
    <property type="entry name" value="PH domain-like"/>
    <property type="match status" value="1"/>
</dbReference>
<dbReference type="SMART" id="SM00233">
    <property type="entry name" value="PH"/>
    <property type="match status" value="1"/>
</dbReference>
<dbReference type="AlphaFoldDB" id="A0A0A1T1K5"/>
<dbReference type="OrthoDB" id="2264563at2759"/>